<evidence type="ECO:0000256" key="2">
    <source>
        <dbReference type="ARBA" id="ARBA00022771"/>
    </source>
</evidence>
<evidence type="ECO:0000256" key="5">
    <source>
        <dbReference type="SAM" id="Coils"/>
    </source>
</evidence>
<dbReference type="GeneID" id="106669132"/>
<dbReference type="RefSeq" id="XP_014253909.1">
    <property type="nucleotide sequence ID" value="XM_014398423.2"/>
</dbReference>
<proteinExistence type="predicted"/>
<dbReference type="GO" id="GO:0008270">
    <property type="term" value="F:zinc ion binding"/>
    <property type="evidence" value="ECO:0007669"/>
    <property type="project" value="UniProtKB-KW"/>
</dbReference>
<dbReference type="OMA" id="VREERIC"/>
<reference evidence="7" key="1">
    <citation type="submission" date="2022-01" db="UniProtKB">
        <authorList>
            <consortium name="EnsemblMetazoa"/>
        </authorList>
    </citation>
    <scope>IDENTIFICATION</scope>
</reference>
<dbReference type="AlphaFoldDB" id="A0A8I6RZZ9"/>
<organism evidence="7 8">
    <name type="scientific">Cimex lectularius</name>
    <name type="common">Bed bug</name>
    <name type="synonym">Acanthia lectularia</name>
    <dbReference type="NCBI Taxonomy" id="79782"/>
    <lineage>
        <taxon>Eukaryota</taxon>
        <taxon>Metazoa</taxon>
        <taxon>Ecdysozoa</taxon>
        <taxon>Arthropoda</taxon>
        <taxon>Hexapoda</taxon>
        <taxon>Insecta</taxon>
        <taxon>Pterygota</taxon>
        <taxon>Neoptera</taxon>
        <taxon>Paraneoptera</taxon>
        <taxon>Hemiptera</taxon>
        <taxon>Heteroptera</taxon>
        <taxon>Panheteroptera</taxon>
        <taxon>Cimicomorpha</taxon>
        <taxon>Cimicidae</taxon>
        <taxon>Cimex</taxon>
    </lineage>
</organism>
<keyword evidence="8" id="KW-1185">Reference proteome</keyword>
<keyword evidence="3" id="KW-0862">Zinc</keyword>
<dbReference type="EnsemblMetazoa" id="XM_014398423.2">
    <property type="protein sequence ID" value="XP_014253909.1"/>
    <property type="gene ID" value="LOC106669132"/>
</dbReference>
<dbReference type="OrthoDB" id="6630015at2759"/>
<dbReference type="Proteomes" id="UP000494040">
    <property type="component" value="Unassembled WGS sequence"/>
</dbReference>
<dbReference type="InterPro" id="IPR001965">
    <property type="entry name" value="Znf_PHD"/>
</dbReference>
<evidence type="ECO:0000256" key="4">
    <source>
        <dbReference type="PROSITE-ProRule" id="PRU00146"/>
    </source>
</evidence>
<evidence type="ECO:0000256" key="1">
    <source>
        <dbReference type="ARBA" id="ARBA00022723"/>
    </source>
</evidence>
<dbReference type="InterPro" id="IPR057251">
    <property type="entry name" value="FP_C"/>
</dbReference>
<keyword evidence="5" id="KW-0175">Coiled coil</keyword>
<sequence length="306" mass="35214">MECLKCNKKMTVTELMVTCCDCKRTSHSKCTKLTDDETVLYRERGLPWRCKACLKHKELFKDDFKKKSKRNDEGMGDSGRAEAKKDLNLTMGSIYEAIIEGDSTVRVSKDDVSYATDSIHALKLKNERLMKEIETLSYRLDMAEQNTKRNAVEITGVPDKKNENLLAIVKQIGVAIEYPMNDEMVDICYRINRQNKDGYHGIMLAFVRRFDKEGFLKCYRQKKGLNAKDLGMKKDSEIYIRESLSLNKQHILLETKKVAKQMNYQGVGVVNGEIFLKKSESVPAILIKDLKDLEKLLNPNMYNNVK</sequence>
<dbReference type="SMART" id="SM00249">
    <property type="entry name" value="PHD"/>
    <property type="match status" value="1"/>
</dbReference>
<keyword evidence="1" id="KW-0479">Metal-binding</keyword>
<protein>
    <recommendedName>
        <fullName evidence="6">PHD-type domain-containing protein</fullName>
    </recommendedName>
</protein>
<keyword evidence="2 4" id="KW-0863">Zinc-finger</keyword>
<dbReference type="InterPro" id="IPR011011">
    <property type="entry name" value="Znf_FYVE_PHD"/>
</dbReference>
<evidence type="ECO:0000313" key="8">
    <source>
        <dbReference type="Proteomes" id="UP000494040"/>
    </source>
</evidence>
<evidence type="ECO:0000313" key="7">
    <source>
        <dbReference type="EnsemblMetazoa" id="XP_014253909.1"/>
    </source>
</evidence>
<evidence type="ECO:0000259" key="6">
    <source>
        <dbReference type="PROSITE" id="PS50016"/>
    </source>
</evidence>
<dbReference type="Gene3D" id="2.60.120.650">
    <property type="entry name" value="Cupin"/>
    <property type="match status" value="1"/>
</dbReference>
<name>A0A8I6RZZ9_CIMLE</name>
<dbReference type="CDD" id="cd15489">
    <property type="entry name" value="PHD_SF"/>
    <property type="match status" value="1"/>
</dbReference>
<dbReference type="KEGG" id="clec:106669132"/>
<evidence type="ECO:0000256" key="3">
    <source>
        <dbReference type="ARBA" id="ARBA00022833"/>
    </source>
</evidence>
<feature type="domain" description="PHD-type" evidence="6">
    <location>
        <begin position="1"/>
        <end position="56"/>
    </location>
</feature>
<feature type="coiled-coil region" evidence="5">
    <location>
        <begin position="119"/>
        <end position="146"/>
    </location>
</feature>
<dbReference type="SUPFAM" id="SSF57903">
    <property type="entry name" value="FYVE/PHD zinc finger"/>
    <property type="match status" value="1"/>
</dbReference>
<accession>A0A8I6RZZ9</accession>
<dbReference type="Pfam" id="PF25298">
    <property type="entry name" value="Baculo_FP_2nd"/>
    <property type="match status" value="1"/>
</dbReference>
<dbReference type="PROSITE" id="PS50016">
    <property type="entry name" value="ZF_PHD_2"/>
    <property type="match status" value="1"/>
</dbReference>
<dbReference type="InterPro" id="IPR019787">
    <property type="entry name" value="Znf_PHD-finger"/>
</dbReference>